<proteinExistence type="inferred from homology"/>
<evidence type="ECO:0000256" key="11">
    <source>
        <dbReference type="PROSITE-ProRule" id="PRU01360"/>
    </source>
</evidence>
<comment type="similarity">
    <text evidence="11 12">Belongs to the TonB-dependent receptor family.</text>
</comment>
<dbReference type="Pfam" id="PF00593">
    <property type="entry name" value="TonB_dep_Rec_b-barrel"/>
    <property type="match status" value="2"/>
</dbReference>
<name>A0ABP3I132_9CAUL</name>
<evidence type="ECO:0000256" key="3">
    <source>
        <dbReference type="ARBA" id="ARBA00022452"/>
    </source>
</evidence>
<keyword evidence="2 11" id="KW-0813">Transport</keyword>
<evidence type="ECO:0000313" key="17">
    <source>
        <dbReference type="Proteomes" id="UP001500791"/>
    </source>
</evidence>
<dbReference type="Pfam" id="PF07715">
    <property type="entry name" value="Plug"/>
    <property type="match status" value="1"/>
</dbReference>
<evidence type="ECO:0000313" key="16">
    <source>
        <dbReference type="EMBL" id="GAA0387018.1"/>
    </source>
</evidence>
<dbReference type="Proteomes" id="UP001500791">
    <property type="component" value="Unassembled WGS sequence"/>
</dbReference>
<keyword evidence="13" id="KW-0732">Signal</keyword>
<feature type="domain" description="TonB-dependent receptor plug" evidence="15">
    <location>
        <begin position="52"/>
        <end position="159"/>
    </location>
</feature>
<keyword evidence="16" id="KW-0675">Receptor</keyword>
<feature type="signal peptide" evidence="13">
    <location>
        <begin position="1"/>
        <end position="30"/>
    </location>
</feature>
<keyword evidence="9 11" id="KW-0472">Membrane</keyword>
<evidence type="ECO:0000259" key="14">
    <source>
        <dbReference type="Pfam" id="PF00593"/>
    </source>
</evidence>
<evidence type="ECO:0000256" key="12">
    <source>
        <dbReference type="RuleBase" id="RU003357"/>
    </source>
</evidence>
<evidence type="ECO:0000256" key="9">
    <source>
        <dbReference type="ARBA" id="ARBA00023136"/>
    </source>
</evidence>
<keyword evidence="5 11" id="KW-0812">Transmembrane</keyword>
<evidence type="ECO:0000256" key="7">
    <source>
        <dbReference type="ARBA" id="ARBA00023065"/>
    </source>
</evidence>
<keyword evidence="6" id="KW-0408">Iron</keyword>
<keyword evidence="7" id="KW-0406">Ion transport</keyword>
<dbReference type="InterPro" id="IPR039426">
    <property type="entry name" value="TonB-dep_rcpt-like"/>
</dbReference>
<dbReference type="PROSITE" id="PS52016">
    <property type="entry name" value="TONB_DEPENDENT_REC_3"/>
    <property type="match status" value="1"/>
</dbReference>
<keyword evidence="10 11" id="KW-0998">Cell outer membrane</keyword>
<dbReference type="SUPFAM" id="SSF56935">
    <property type="entry name" value="Porins"/>
    <property type="match status" value="1"/>
</dbReference>
<feature type="chain" id="PRO_5045746408" evidence="13">
    <location>
        <begin position="31"/>
        <end position="990"/>
    </location>
</feature>
<comment type="subcellular location">
    <subcellularLocation>
        <location evidence="1 11">Cell outer membrane</location>
        <topology evidence="1 11">Multi-pass membrane protein</topology>
    </subcellularLocation>
</comment>
<dbReference type="EMBL" id="BAAAEJ010000005">
    <property type="protein sequence ID" value="GAA0387018.1"/>
    <property type="molecule type" value="Genomic_DNA"/>
</dbReference>
<keyword evidence="3 11" id="KW-1134">Transmembrane beta strand</keyword>
<evidence type="ECO:0000256" key="4">
    <source>
        <dbReference type="ARBA" id="ARBA00022496"/>
    </source>
</evidence>
<evidence type="ECO:0000256" key="1">
    <source>
        <dbReference type="ARBA" id="ARBA00004571"/>
    </source>
</evidence>
<organism evidence="16 17">
    <name type="scientific">Brevundimonas terrae</name>
    <dbReference type="NCBI Taxonomy" id="363631"/>
    <lineage>
        <taxon>Bacteria</taxon>
        <taxon>Pseudomonadati</taxon>
        <taxon>Pseudomonadota</taxon>
        <taxon>Alphaproteobacteria</taxon>
        <taxon>Caulobacterales</taxon>
        <taxon>Caulobacteraceae</taxon>
        <taxon>Brevundimonas</taxon>
    </lineage>
</organism>
<dbReference type="Gene3D" id="2.40.170.20">
    <property type="entry name" value="TonB-dependent receptor, beta-barrel domain"/>
    <property type="match status" value="3"/>
</dbReference>
<dbReference type="InterPro" id="IPR036942">
    <property type="entry name" value="Beta-barrel_TonB_sf"/>
</dbReference>
<evidence type="ECO:0000256" key="6">
    <source>
        <dbReference type="ARBA" id="ARBA00023004"/>
    </source>
</evidence>
<evidence type="ECO:0000256" key="8">
    <source>
        <dbReference type="ARBA" id="ARBA00023077"/>
    </source>
</evidence>
<evidence type="ECO:0000259" key="15">
    <source>
        <dbReference type="Pfam" id="PF07715"/>
    </source>
</evidence>
<evidence type="ECO:0000256" key="10">
    <source>
        <dbReference type="ARBA" id="ARBA00023237"/>
    </source>
</evidence>
<sequence>MAQIKRAHTKWVVTASVLALTSGYSQLANAQDAGPTVVDEIIVTAQKREQSIRDVPIAVSAFSAENLDAMKIEGGSELLRAVPNVTFSKSNFSMYNFAIRGIGTKALSAASDPAVAVSFNNTPLLRNRLFESEYLDVSRVEVLRGPQGTLYGRNATAGVVNMLPNLPGPDFEALAKAEVGNYGTLRGQAMINIPLTDTFWVRAAGSITSRDGFDHNTFKDEDVNGRELWSTRLSAAWEPTDRFRANLLWEHFEEDDDRLRTGKQLCTRAPSMTRIGSTDIPAETQGRFSQGCLPGSLYDDAAYSAPNGAGMAQMFMLNSIGLGSKPPAPGEFFGESVGAVGSALDPYAGVTQSKNLREIATAYDPRYVATNDVVQLNLELYINEKLRLYSQTAYSKDEFWATQDYARYMSNEIFNSSDGLQDVFGNPMIGGPAPDGYYTDPQLGASRRMESVDLSRSDNRQWYQEFRIQSDLDGGFNFILGANYLDFKTQDDYFVFNNTFNYLAEYFYGRVIPGQLNKIETRKCTDGSVDECIYVDYSSIDNLAGDGHNYFRSKNEVHTQSWAVFGEGYWDIGDNKRLTIGLRYTDDTKTTTPYPSQLLLGSLDSLGFGPLSGGSSVRGYPADPEVKQSWEALTGRAVFDWKPVDGLMLYASYSRGYKGGGTNPPRAGINPLVVQYQPLAETFEPEYVNAFEVGSKFLNSTGSFGLNVTAFYYDYTDYQVSQIVDRISLNENFDATSAGVEFEAIWRPTPNFRMDANVGFLKTRIGDGEGSIDVMNRTQGNEDWLVVRPWVQVPSNCIAPKHMVEAIYAHPITNSLQSYALSALCGGSKRIGSFSPDFPADSIVYQYDFWTGLEYNPLTDAPNGGRGFEADISGNELPNAPRWTVNIGAQYTWHFSGSELTLRGDYYRQADSYFRVYNTEYDEIRGWDNVNLSATWELPERNLAVQAYVKNLFDDAPIVDAFTNSDDSMLTTNVFTLDPRLWGVSLTKRF</sequence>
<gene>
    <name evidence="16" type="ORF">GCM10009093_12260</name>
</gene>
<evidence type="ECO:0000256" key="2">
    <source>
        <dbReference type="ARBA" id="ARBA00022448"/>
    </source>
</evidence>
<reference evidence="17" key="1">
    <citation type="journal article" date="2019" name="Int. J. Syst. Evol. Microbiol.">
        <title>The Global Catalogue of Microorganisms (GCM) 10K type strain sequencing project: providing services to taxonomists for standard genome sequencing and annotation.</title>
        <authorList>
            <consortium name="The Broad Institute Genomics Platform"/>
            <consortium name="The Broad Institute Genome Sequencing Center for Infectious Disease"/>
            <person name="Wu L."/>
            <person name="Ma J."/>
        </authorList>
    </citation>
    <scope>NUCLEOTIDE SEQUENCE [LARGE SCALE GENOMIC DNA]</scope>
    <source>
        <strain evidence="17">JCM 13476</strain>
    </source>
</reference>
<dbReference type="RefSeq" id="WP_167178643.1">
    <property type="nucleotide sequence ID" value="NZ_BAAAEJ010000005.1"/>
</dbReference>
<feature type="domain" description="TonB-dependent receptor-like beta-barrel" evidence="14">
    <location>
        <begin position="422"/>
        <end position="770"/>
    </location>
</feature>
<accession>A0ABP3I132</accession>
<keyword evidence="4" id="KW-0410">Iron transport</keyword>
<keyword evidence="8 12" id="KW-0798">TonB box</keyword>
<feature type="domain" description="TonB-dependent receptor-like beta-barrel" evidence="14">
    <location>
        <begin position="850"/>
        <end position="952"/>
    </location>
</feature>
<dbReference type="PANTHER" id="PTHR32552">
    <property type="entry name" value="FERRICHROME IRON RECEPTOR-RELATED"/>
    <property type="match status" value="1"/>
</dbReference>
<evidence type="ECO:0000256" key="13">
    <source>
        <dbReference type="SAM" id="SignalP"/>
    </source>
</evidence>
<dbReference type="PANTHER" id="PTHR32552:SF81">
    <property type="entry name" value="TONB-DEPENDENT OUTER MEMBRANE RECEPTOR"/>
    <property type="match status" value="1"/>
</dbReference>
<evidence type="ECO:0000256" key="5">
    <source>
        <dbReference type="ARBA" id="ARBA00022692"/>
    </source>
</evidence>
<keyword evidence="17" id="KW-1185">Reference proteome</keyword>
<comment type="caution">
    <text evidence="16">The sequence shown here is derived from an EMBL/GenBank/DDBJ whole genome shotgun (WGS) entry which is preliminary data.</text>
</comment>
<dbReference type="InterPro" id="IPR000531">
    <property type="entry name" value="Beta-barrel_TonB"/>
</dbReference>
<protein>
    <submittedName>
        <fullName evidence="16">TonB-dependent receptor</fullName>
    </submittedName>
</protein>
<dbReference type="InterPro" id="IPR012910">
    <property type="entry name" value="Plug_dom"/>
</dbReference>